<dbReference type="EMBL" id="BSXT01001138">
    <property type="protein sequence ID" value="GMF39161.1"/>
    <property type="molecule type" value="Genomic_DNA"/>
</dbReference>
<evidence type="ECO:0000313" key="2">
    <source>
        <dbReference type="Proteomes" id="UP001165121"/>
    </source>
</evidence>
<organism evidence="1 2">
    <name type="scientific">Phytophthora fragariaefolia</name>
    <dbReference type="NCBI Taxonomy" id="1490495"/>
    <lineage>
        <taxon>Eukaryota</taxon>
        <taxon>Sar</taxon>
        <taxon>Stramenopiles</taxon>
        <taxon>Oomycota</taxon>
        <taxon>Peronosporomycetes</taxon>
        <taxon>Peronosporales</taxon>
        <taxon>Peronosporaceae</taxon>
        <taxon>Phytophthora</taxon>
    </lineage>
</organism>
<sequence length="222" mass="24937">MLARYVRIRDEIKKVDAVFDLIPKAAMHRRIEALHEDLKILNSVTVKLQVDGLSLADVRTLFDSVVQRFPSMKPQLMASASIVHSPVFESAAVKIINSDLRLSSGERTAIKAFEKADSVTGSKRKERDDDSEKSQVEEDFATSILRAKKTSAASPSAAVYSELLAKLPPTSNLAERLFSQAKLVLTPQRASLLPINMEMLTFLRSNRKYWDLETVNLLYQQM</sequence>
<evidence type="ECO:0000313" key="1">
    <source>
        <dbReference type="EMBL" id="GMF39161.1"/>
    </source>
</evidence>
<dbReference type="AlphaFoldDB" id="A0A9W6XH79"/>
<gene>
    <name evidence="1" type="ORF">Pfra01_001154400</name>
</gene>
<proteinExistence type="predicted"/>
<reference evidence="1" key="1">
    <citation type="submission" date="2023-04" db="EMBL/GenBank/DDBJ databases">
        <title>Phytophthora fragariaefolia NBRC 109709.</title>
        <authorList>
            <person name="Ichikawa N."/>
            <person name="Sato H."/>
            <person name="Tonouchi N."/>
        </authorList>
    </citation>
    <scope>NUCLEOTIDE SEQUENCE</scope>
    <source>
        <strain evidence="1">NBRC 109709</strain>
    </source>
</reference>
<dbReference type="PANTHER" id="PTHR40866:SF1">
    <property type="entry name" value="BED-TYPE DOMAIN-CONTAINING PROTEIN"/>
    <property type="match status" value="1"/>
</dbReference>
<dbReference type="OrthoDB" id="109873at2759"/>
<dbReference type="SUPFAM" id="SSF53098">
    <property type="entry name" value="Ribonuclease H-like"/>
    <property type="match status" value="1"/>
</dbReference>
<dbReference type="InterPro" id="IPR012337">
    <property type="entry name" value="RNaseH-like_sf"/>
</dbReference>
<dbReference type="Proteomes" id="UP001165121">
    <property type="component" value="Unassembled WGS sequence"/>
</dbReference>
<name>A0A9W6XH79_9STRA</name>
<protein>
    <submittedName>
        <fullName evidence="1">Unnamed protein product</fullName>
    </submittedName>
</protein>
<comment type="caution">
    <text evidence="1">The sequence shown here is derived from an EMBL/GenBank/DDBJ whole genome shotgun (WGS) entry which is preliminary data.</text>
</comment>
<dbReference type="PANTHER" id="PTHR40866">
    <property type="entry name" value="BED-TYPE DOMAIN-CONTAINING PROTEIN"/>
    <property type="match status" value="1"/>
</dbReference>
<accession>A0A9W6XH79</accession>
<keyword evidence="2" id="KW-1185">Reference proteome</keyword>